<reference evidence="1" key="1">
    <citation type="submission" date="2019-12" db="EMBL/GenBank/DDBJ databases">
        <title>Genome sequencing and annotation of Brassica cretica.</title>
        <authorList>
            <person name="Studholme D.J."/>
            <person name="Sarris P."/>
        </authorList>
    </citation>
    <scope>NUCLEOTIDE SEQUENCE</scope>
    <source>
        <strain evidence="1">PFS-109/04</strain>
        <tissue evidence="1">Leaf</tissue>
    </source>
</reference>
<sequence>MTVSLFVTVTVRSLCSSVSTSKFREFHFSTVSAAPTFLFEALSSLSVSPLMVKDLLGSLCAFASDRLLLVNHPLFFVCLRNQKVICSLKGTMIVSLFVTVTVRSLCSSVSTSKFREFHLSTVSAAPTFLFEALSSLSASPLMVKDLLGYVKTFEMMRSECNRN</sequence>
<accession>A0A8S9S9E9</accession>
<dbReference type="AlphaFoldDB" id="A0A8S9S9E9"/>
<evidence type="ECO:0000313" key="1">
    <source>
        <dbReference type="EMBL" id="KAF3598372.1"/>
    </source>
</evidence>
<comment type="caution">
    <text evidence="1">The sequence shown here is derived from an EMBL/GenBank/DDBJ whole genome shotgun (WGS) entry which is preliminary data.</text>
</comment>
<proteinExistence type="predicted"/>
<name>A0A8S9S9E9_BRACR</name>
<organism evidence="1 2">
    <name type="scientific">Brassica cretica</name>
    <name type="common">Mustard</name>
    <dbReference type="NCBI Taxonomy" id="69181"/>
    <lineage>
        <taxon>Eukaryota</taxon>
        <taxon>Viridiplantae</taxon>
        <taxon>Streptophyta</taxon>
        <taxon>Embryophyta</taxon>
        <taxon>Tracheophyta</taxon>
        <taxon>Spermatophyta</taxon>
        <taxon>Magnoliopsida</taxon>
        <taxon>eudicotyledons</taxon>
        <taxon>Gunneridae</taxon>
        <taxon>Pentapetalae</taxon>
        <taxon>rosids</taxon>
        <taxon>malvids</taxon>
        <taxon>Brassicales</taxon>
        <taxon>Brassicaceae</taxon>
        <taxon>Brassiceae</taxon>
        <taxon>Brassica</taxon>
    </lineage>
</organism>
<protein>
    <submittedName>
        <fullName evidence="1">Uncharacterized protein</fullName>
    </submittedName>
</protein>
<evidence type="ECO:0000313" key="2">
    <source>
        <dbReference type="Proteomes" id="UP000712600"/>
    </source>
</evidence>
<gene>
    <name evidence="1" type="ORF">F2Q69_00033317</name>
</gene>
<dbReference type="EMBL" id="QGKX02000004">
    <property type="protein sequence ID" value="KAF3598372.1"/>
    <property type="molecule type" value="Genomic_DNA"/>
</dbReference>
<dbReference type="Proteomes" id="UP000712600">
    <property type="component" value="Unassembled WGS sequence"/>
</dbReference>